<dbReference type="GO" id="GO:0006457">
    <property type="term" value="P:protein folding"/>
    <property type="evidence" value="ECO:0007669"/>
    <property type="project" value="InterPro"/>
</dbReference>
<dbReference type="EMBL" id="HBKO01040251">
    <property type="protein sequence ID" value="CAE2284522.1"/>
    <property type="molecule type" value="Transcribed_RNA"/>
</dbReference>
<accession>A0A6T8D9I3</accession>
<dbReference type="SUPFAM" id="SSF46565">
    <property type="entry name" value="Chaperone J-domain"/>
    <property type="match status" value="1"/>
</dbReference>
<dbReference type="Gene3D" id="2.60.260.20">
    <property type="entry name" value="Urease metallochaperone UreE, N-terminal domain"/>
    <property type="match status" value="2"/>
</dbReference>
<dbReference type="InterPro" id="IPR001623">
    <property type="entry name" value="DnaJ_domain"/>
</dbReference>
<dbReference type="FunFam" id="2.60.260.20:FF:000013">
    <property type="entry name" value="DnaJ subfamily B member 11"/>
    <property type="match status" value="1"/>
</dbReference>
<keyword evidence="1" id="KW-0732">Signal</keyword>
<dbReference type="InterPro" id="IPR044713">
    <property type="entry name" value="DNJA1/2-like"/>
</dbReference>
<dbReference type="SMART" id="SM00271">
    <property type="entry name" value="DnaJ"/>
    <property type="match status" value="1"/>
</dbReference>
<organism evidence="3">
    <name type="scientific">Prymnesium polylepis</name>
    <dbReference type="NCBI Taxonomy" id="72548"/>
    <lineage>
        <taxon>Eukaryota</taxon>
        <taxon>Haptista</taxon>
        <taxon>Haptophyta</taxon>
        <taxon>Prymnesiophyceae</taxon>
        <taxon>Prymnesiales</taxon>
        <taxon>Prymnesiaceae</taxon>
        <taxon>Prymnesium</taxon>
    </lineage>
</organism>
<dbReference type="SUPFAM" id="SSF49493">
    <property type="entry name" value="HSP40/DnaJ peptide-binding domain"/>
    <property type="match status" value="2"/>
</dbReference>
<dbReference type="CDD" id="cd10747">
    <property type="entry name" value="DnaJ_C"/>
    <property type="match status" value="1"/>
</dbReference>
<dbReference type="PROSITE" id="PS00636">
    <property type="entry name" value="DNAJ_1"/>
    <property type="match status" value="1"/>
</dbReference>
<proteinExistence type="predicted"/>
<feature type="signal peptide" evidence="1">
    <location>
        <begin position="1"/>
        <end position="17"/>
    </location>
</feature>
<dbReference type="PANTHER" id="PTHR43888">
    <property type="entry name" value="DNAJ-LIKE-2, ISOFORM A-RELATED"/>
    <property type="match status" value="1"/>
</dbReference>
<dbReference type="InterPro" id="IPR018253">
    <property type="entry name" value="DnaJ_domain_CS"/>
</dbReference>
<dbReference type="Pfam" id="PF01556">
    <property type="entry name" value="DnaJ_C"/>
    <property type="match status" value="1"/>
</dbReference>
<dbReference type="PRINTS" id="PR00625">
    <property type="entry name" value="JDOMAIN"/>
</dbReference>
<dbReference type="InterPro" id="IPR008971">
    <property type="entry name" value="HSP40/DnaJ_pept-bd"/>
</dbReference>
<reference evidence="3" key="1">
    <citation type="submission" date="2021-01" db="EMBL/GenBank/DDBJ databases">
        <authorList>
            <person name="Corre E."/>
            <person name="Pelletier E."/>
            <person name="Niang G."/>
            <person name="Scheremetjew M."/>
            <person name="Finn R."/>
            <person name="Kale V."/>
            <person name="Holt S."/>
            <person name="Cochrane G."/>
            <person name="Meng A."/>
            <person name="Brown T."/>
            <person name="Cohen L."/>
        </authorList>
    </citation>
    <scope>NUCLEOTIDE SEQUENCE</scope>
    <source>
        <strain evidence="3">UIO037</strain>
    </source>
</reference>
<feature type="domain" description="J" evidence="2">
    <location>
        <begin position="67"/>
        <end position="129"/>
    </location>
</feature>
<dbReference type="PROSITE" id="PS50076">
    <property type="entry name" value="DNAJ_2"/>
    <property type="match status" value="1"/>
</dbReference>
<evidence type="ECO:0000313" key="3">
    <source>
        <dbReference type="EMBL" id="CAE2284522.1"/>
    </source>
</evidence>
<dbReference type="GO" id="GO:0030544">
    <property type="term" value="F:Hsp70 protein binding"/>
    <property type="evidence" value="ECO:0007669"/>
    <property type="project" value="InterPro"/>
</dbReference>
<dbReference type="Gene3D" id="1.10.287.110">
    <property type="entry name" value="DnaJ domain"/>
    <property type="match status" value="1"/>
</dbReference>
<dbReference type="CDD" id="cd06257">
    <property type="entry name" value="DnaJ"/>
    <property type="match status" value="1"/>
</dbReference>
<dbReference type="Pfam" id="PF00226">
    <property type="entry name" value="DnaJ"/>
    <property type="match status" value="1"/>
</dbReference>
<evidence type="ECO:0000259" key="2">
    <source>
        <dbReference type="PROSITE" id="PS50076"/>
    </source>
</evidence>
<name>A0A6T8D9I3_9EUKA</name>
<dbReference type="AlphaFoldDB" id="A0A6T8D9I3"/>
<protein>
    <recommendedName>
        <fullName evidence="2">J domain-containing protein</fullName>
    </recommendedName>
</protein>
<feature type="chain" id="PRO_5030159743" description="J domain-containing protein" evidence="1">
    <location>
        <begin position="18"/>
        <end position="392"/>
    </location>
</feature>
<gene>
    <name evidence="3" type="ORF">CPOL0286_LOCUS18477</name>
</gene>
<dbReference type="GO" id="GO:0051082">
    <property type="term" value="F:unfolded protein binding"/>
    <property type="evidence" value="ECO:0007669"/>
    <property type="project" value="InterPro"/>
</dbReference>
<dbReference type="InterPro" id="IPR036869">
    <property type="entry name" value="J_dom_sf"/>
</dbReference>
<dbReference type="InterPro" id="IPR002939">
    <property type="entry name" value="DnaJ_C"/>
</dbReference>
<evidence type="ECO:0000256" key="1">
    <source>
        <dbReference type="SAM" id="SignalP"/>
    </source>
</evidence>
<sequence>MMLVWVLLVTLATRAAGQFFQFPQGGGGGINLEDLMGGAFGGGGGGFHGGGHHEELPDNEPEEEEVDLYERLDLQPEATDREIKTAYRKMSVKYHPDKNPGSEGKFREITEAYEILSDKERRVLYDFSGISAARKGLEGQQQGGSPFDMFFGGGQQKDDKRGRNMDIELPVSLEDLYIGHEKSATIKRRIVCRNCKNKGHLPRCSSCGSCPKEKKMVQRRAGPGMIVQQEVQVESKHKCKREEKTVTATIEKGMPDGEQIVFKYESEQKPGQIPGDVVLKLKQLPHPLFKRSRDNLAIKMTIPLRAALLGFETSFKHLDGHTVQLKRTGVTKPGQVVRIKGEGMPKHSTPSEYGDLTITFTVDFPKEVDSTLAAGLAGLLPSFTAADLKISS</sequence>